<reference evidence="1 2" key="1">
    <citation type="submission" date="2016-12" db="EMBL/GenBank/DDBJ databases">
        <title>The genomes of Aspergillus section Nigri reveals drivers in fungal speciation.</title>
        <authorList>
            <consortium name="DOE Joint Genome Institute"/>
            <person name="Vesth T.C."/>
            <person name="Nybo J."/>
            <person name="Theobald S."/>
            <person name="Brandl J."/>
            <person name="Frisvad J.C."/>
            <person name="Nielsen K.F."/>
            <person name="Lyhne E.K."/>
            <person name="Kogle M.E."/>
            <person name="Kuo A."/>
            <person name="Riley R."/>
            <person name="Clum A."/>
            <person name="Nolan M."/>
            <person name="Lipzen A."/>
            <person name="Salamov A."/>
            <person name="Henrissat B."/>
            <person name="Wiebenga A."/>
            <person name="De Vries R.P."/>
            <person name="Grigoriev I.V."/>
            <person name="Mortensen U.H."/>
            <person name="Andersen M.R."/>
            <person name="Baker S.E."/>
        </authorList>
    </citation>
    <scope>NUCLEOTIDE SEQUENCE [LARGE SCALE GENOMIC DNA]</scope>
    <source>
        <strain evidence="1 2">CBS 121591</strain>
    </source>
</reference>
<dbReference type="OrthoDB" id="4185642at2759"/>
<proteinExistence type="predicted"/>
<dbReference type="AlphaFoldDB" id="A0A319D247"/>
<dbReference type="InterPro" id="IPR011009">
    <property type="entry name" value="Kinase-like_dom_sf"/>
</dbReference>
<evidence type="ECO:0000313" key="2">
    <source>
        <dbReference type="Proteomes" id="UP000248340"/>
    </source>
</evidence>
<evidence type="ECO:0008006" key="3">
    <source>
        <dbReference type="Google" id="ProtNLM"/>
    </source>
</evidence>
<dbReference type="EMBL" id="KZ821698">
    <property type="protein sequence ID" value="PYH81978.1"/>
    <property type="molecule type" value="Genomic_DNA"/>
</dbReference>
<dbReference type="GeneID" id="37140743"/>
<keyword evidence="2" id="KW-1185">Reference proteome</keyword>
<gene>
    <name evidence="1" type="ORF">BO82DRAFT_383300</name>
</gene>
<name>A0A319D247_9EURO</name>
<dbReference type="Proteomes" id="UP000248340">
    <property type="component" value="Unassembled WGS sequence"/>
</dbReference>
<dbReference type="STRING" id="1448315.A0A319D247"/>
<dbReference type="Gene3D" id="1.10.510.10">
    <property type="entry name" value="Transferase(Phosphotransferase) domain 1"/>
    <property type="match status" value="1"/>
</dbReference>
<dbReference type="VEuPathDB" id="FungiDB:BO82DRAFT_383300"/>
<dbReference type="RefSeq" id="XP_025492178.1">
    <property type="nucleotide sequence ID" value="XM_025638001.1"/>
</dbReference>
<accession>A0A319D247</accession>
<dbReference type="SUPFAM" id="SSF56112">
    <property type="entry name" value="Protein kinase-like (PK-like)"/>
    <property type="match status" value="1"/>
</dbReference>
<protein>
    <recommendedName>
        <fullName evidence="3">Protein kinase domain-containing protein</fullName>
    </recommendedName>
</protein>
<evidence type="ECO:0000313" key="1">
    <source>
        <dbReference type="EMBL" id="PYH81978.1"/>
    </source>
</evidence>
<sequence>MGPQGYCSLDLDSHDIVIQREFSRSEASTVLEVRICGKTTHYEAGHGFVPFFHGFIDRFDPSNFNQQLNCFKKDKFIPRAFLNCVNYFDDLFRYAVDGIKQIHKALIHHHDIYPKNMLAVSGSRIVWIDFGVAMKFQDMNIREKAYCEYEVELVKYTNCHNVQKNDTLQGLPPVTRYY</sequence>
<organism evidence="1 2">
    <name type="scientific">Aspergillus uvarum CBS 121591</name>
    <dbReference type="NCBI Taxonomy" id="1448315"/>
    <lineage>
        <taxon>Eukaryota</taxon>
        <taxon>Fungi</taxon>
        <taxon>Dikarya</taxon>
        <taxon>Ascomycota</taxon>
        <taxon>Pezizomycotina</taxon>
        <taxon>Eurotiomycetes</taxon>
        <taxon>Eurotiomycetidae</taxon>
        <taxon>Eurotiales</taxon>
        <taxon>Aspergillaceae</taxon>
        <taxon>Aspergillus</taxon>
        <taxon>Aspergillus subgen. Circumdati</taxon>
    </lineage>
</organism>